<proteinExistence type="predicted"/>
<feature type="non-terminal residue" evidence="1">
    <location>
        <position position="1"/>
    </location>
</feature>
<name>A0A137NWM7_CONC2</name>
<accession>A0A137NWM7</accession>
<sequence length="641" mass="74564">ELKAKNNFKKFKFVSNNSGKGSDKSNVKVGTIILEKFDISSSSNKKNNINNSDNLALITNYNEKKEKDKSSQLRVIDYFDTPNPYSSVIKPNLIDTTLNAFILSSFSIPTLKLTPQNSQKLMNLINPWERSIMTRLLSNRLNLTLKYPSEDTSACMNTDSNSNGSEELDFLKSFDELDINQTELSQNTMEFSPNLTQLEEHLINLFFNYFNLVKAIVHKENFYYKLRTQWNTIHFQALLSTMLCSATPYLSVDPYPYNNINISKLGQFYYNRGINLYNLIEDKVSNNSINIQILKLTSYLNYNQFGENYSKIHILIRELQWDKLFDKTISEIKETRPKYSYEELIEWEENLLILSSTFFHSSSLMVSGSYTISGVDINKALPNLEPVLEALFDASTSSNWLKTKELQLTYLLYKSQPILESARLYNLNNSTRSPTSKYPSLSQMEKLYKIQYQLNLWKDKITTYIFDNNFKSKELALTTILYIYYHYGQLILIIPHLPKTIEEFDTPFYFNLFLEFLKSSNSLLLLMNCQGTWMTIFASGVKNFILSLSYTGIKLFKHYLTISKFKNSEISELLQVIGYNLLKTVTQSFNFSFQKNLSFRLASRRSDIYWQKIRKEDNSLNISIVRGPPKLSNYSKLNILN</sequence>
<evidence type="ECO:0000313" key="1">
    <source>
        <dbReference type="EMBL" id="KXN67039.1"/>
    </source>
</evidence>
<reference evidence="1 2" key="1">
    <citation type="journal article" date="2015" name="Genome Biol. Evol.">
        <title>Phylogenomic analyses indicate that early fungi evolved digesting cell walls of algal ancestors of land plants.</title>
        <authorList>
            <person name="Chang Y."/>
            <person name="Wang S."/>
            <person name="Sekimoto S."/>
            <person name="Aerts A.L."/>
            <person name="Choi C."/>
            <person name="Clum A."/>
            <person name="LaButti K.M."/>
            <person name="Lindquist E.A."/>
            <person name="Yee Ngan C."/>
            <person name="Ohm R.A."/>
            <person name="Salamov A.A."/>
            <person name="Grigoriev I.V."/>
            <person name="Spatafora J.W."/>
            <person name="Berbee M.L."/>
        </authorList>
    </citation>
    <scope>NUCLEOTIDE SEQUENCE [LARGE SCALE GENOMIC DNA]</scope>
    <source>
        <strain evidence="1 2">NRRL 28638</strain>
    </source>
</reference>
<protein>
    <recommendedName>
        <fullName evidence="3">Transcription factor domain-containing protein</fullName>
    </recommendedName>
</protein>
<evidence type="ECO:0008006" key="3">
    <source>
        <dbReference type="Google" id="ProtNLM"/>
    </source>
</evidence>
<dbReference type="Proteomes" id="UP000070444">
    <property type="component" value="Unassembled WGS sequence"/>
</dbReference>
<evidence type="ECO:0000313" key="2">
    <source>
        <dbReference type="Proteomes" id="UP000070444"/>
    </source>
</evidence>
<organism evidence="1 2">
    <name type="scientific">Conidiobolus coronatus (strain ATCC 28846 / CBS 209.66 / NRRL 28638)</name>
    <name type="common">Delacroixia coronata</name>
    <dbReference type="NCBI Taxonomy" id="796925"/>
    <lineage>
        <taxon>Eukaryota</taxon>
        <taxon>Fungi</taxon>
        <taxon>Fungi incertae sedis</taxon>
        <taxon>Zoopagomycota</taxon>
        <taxon>Entomophthoromycotina</taxon>
        <taxon>Entomophthoromycetes</taxon>
        <taxon>Entomophthorales</taxon>
        <taxon>Ancylistaceae</taxon>
        <taxon>Conidiobolus</taxon>
    </lineage>
</organism>
<dbReference type="EMBL" id="KQ964666">
    <property type="protein sequence ID" value="KXN67039.1"/>
    <property type="molecule type" value="Genomic_DNA"/>
</dbReference>
<gene>
    <name evidence="1" type="ORF">CONCODRAFT_167848</name>
</gene>
<dbReference type="AlphaFoldDB" id="A0A137NWM7"/>
<dbReference type="CDD" id="cd12148">
    <property type="entry name" value="fungal_TF_MHR"/>
    <property type="match status" value="1"/>
</dbReference>
<keyword evidence="2" id="KW-1185">Reference proteome</keyword>